<dbReference type="InterPro" id="IPR013762">
    <property type="entry name" value="Integrase-like_cat_sf"/>
</dbReference>
<keyword evidence="1" id="KW-0233">DNA recombination</keyword>
<name>A0A7M1B3F6_9BACT</name>
<accession>A0A7M1B3F6</accession>
<dbReference type="SUPFAM" id="SSF56349">
    <property type="entry name" value="DNA breaking-rejoining enzymes"/>
    <property type="match status" value="1"/>
</dbReference>
<evidence type="ECO:0000313" key="2">
    <source>
        <dbReference type="EMBL" id="QOP44185.1"/>
    </source>
</evidence>
<evidence type="ECO:0000256" key="1">
    <source>
        <dbReference type="ARBA" id="ARBA00023172"/>
    </source>
</evidence>
<dbReference type="EMBL" id="CP041235">
    <property type="protein sequence ID" value="QOP44185.1"/>
    <property type="molecule type" value="Genomic_DNA"/>
</dbReference>
<dbReference type="Gene3D" id="1.10.443.10">
    <property type="entry name" value="Intergrase catalytic core"/>
    <property type="match status" value="1"/>
</dbReference>
<dbReference type="GO" id="GO:0015074">
    <property type="term" value="P:DNA integration"/>
    <property type="evidence" value="ECO:0007669"/>
    <property type="project" value="InterPro"/>
</dbReference>
<organism evidence="2 3">
    <name type="scientific">Sulfurimonas sediminis</name>
    <dbReference type="NCBI Taxonomy" id="2590020"/>
    <lineage>
        <taxon>Bacteria</taxon>
        <taxon>Pseudomonadati</taxon>
        <taxon>Campylobacterota</taxon>
        <taxon>Epsilonproteobacteria</taxon>
        <taxon>Campylobacterales</taxon>
        <taxon>Sulfurimonadaceae</taxon>
        <taxon>Sulfurimonas</taxon>
    </lineage>
</organism>
<evidence type="ECO:0000313" key="3">
    <source>
        <dbReference type="Proteomes" id="UP000593719"/>
    </source>
</evidence>
<dbReference type="InterPro" id="IPR011010">
    <property type="entry name" value="DNA_brk_join_enz"/>
</dbReference>
<dbReference type="RefSeq" id="WP_193150345.1">
    <property type="nucleotide sequence ID" value="NZ_CP041235.1"/>
</dbReference>
<dbReference type="GO" id="GO:0006310">
    <property type="term" value="P:DNA recombination"/>
    <property type="evidence" value="ECO:0007669"/>
    <property type="project" value="UniProtKB-KW"/>
</dbReference>
<gene>
    <name evidence="2" type="ORF">FJR45_09615</name>
</gene>
<reference evidence="2 3" key="1">
    <citation type="submission" date="2019-06" db="EMBL/GenBank/DDBJ databases">
        <title>Sulfurimonas gotlandica sp. nov., a chemoautotrophic and psychrotolerant epsilonproteobacterium isolated from a pelagic redoxcline, and an emended description of the genus Sulfurimonas.</title>
        <authorList>
            <person name="Wang S."/>
            <person name="Jiang L."/>
            <person name="Shao Z."/>
        </authorList>
    </citation>
    <scope>NUCLEOTIDE SEQUENCE [LARGE SCALE GENOMIC DNA]</scope>
    <source>
        <strain evidence="2 3">S2-6</strain>
    </source>
</reference>
<protein>
    <submittedName>
        <fullName evidence="2">Site-specific integrase</fullName>
    </submittedName>
</protein>
<dbReference type="GO" id="GO:0003677">
    <property type="term" value="F:DNA binding"/>
    <property type="evidence" value="ECO:0007669"/>
    <property type="project" value="InterPro"/>
</dbReference>
<sequence length="510" mass="60144">MSALEQSKFSLKVTFQGLLEQQPNEKKAEDMLIKKLSKYSSSPFSDNSWVLNRGTNKSHSDRVRFHMFKKMGDKAVRLIKLFAIVLFERDSSYVYIRYLHRYIKFLSEENISLLQVNKKIFSYYSYWLDSQKKEDGEGYASVYKNKLLDSALTFHTYMNMHSSLVYIQGIESIENHYSKNNNSDKYKVIDENILEKLDTHFMTDESPLHIRVAYWIMRMYATRPTDTLNYPLDCVKKLSKDMGTIKHAIVKNSKSARGIDYKIEYLNLKEPMQKMLYKLIKKQQEVSQELQEDSDKKDFLFTYRHTQNKKIQYFSNQRLSKYFRKLQKELKIPEKARAIPRDLKKTGITMRLEAGWSTPQLKNFANHRTYESLDSYTAPSESFMIEEQRKILLENKDITSRYMFKGRIVNGMDDAFEKKLLENPKAHKISDLGYCPNTAGCGNHYECLDCDDLVPDKELEEYYLEQVDRYLKITEKQYELGDNTNAKDSHHRATLFAVLYNKLHSNGSIE</sequence>
<dbReference type="Proteomes" id="UP000593719">
    <property type="component" value="Chromosome"/>
</dbReference>
<dbReference type="KEGG" id="ssei:FJR45_09615"/>
<dbReference type="AlphaFoldDB" id="A0A7M1B3F6"/>
<proteinExistence type="predicted"/>
<keyword evidence="3" id="KW-1185">Reference proteome</keyword>